<feature type="transmembrane region" description="Helical" evidence="18">
    <location>
        <begin position="58"/>
        <end position="76"/>
    </location>
</feature>
<evidence type="ECO:0000256" key="15">
    <source>
        <dbReference type="ARBA" id="ARBA00023128"/>
    </source>
</evidence>
<feature type="transmembrane region" description="Helical" evidence="18">
    <location>
        <begin position="227"/>
        <end position="246"/>
    </location>
</feature>
<evidence type="ECO:0000256" key="2">
    <source>
        <dbReference type="ARBA" id="ARBA00004448"/>
    </source>
</evidence>
<dbReference type="RefSeq" id="YP_009488340.1">
    <property type="nucleotide sequence ID" value="NC_037834.1"/>
</dbReference>
<organism evidence="20">
    <name type="scientific">Dictyla platyoma</name>
    <dbReference type="NCBI Taxonomy" id="2172477"/>
    <lineage>
        <taxon>Eukaryota</taxon>
        <taxon>Metazoa</taxon>
        <taxon>Ecdysozoa</taxon>
        <taxon>Arthropoda</taxon>
        <taxon>Hexapoda</taxon>
        <taxon>Insecta</taxon>
        <taxon>Pterygota</taxon>
        <taxon>Neoptera</taxon>
        <taxon>Paraneoptera</taxon>
        <taxon>Hemiptera</taxon>
        <taxon>Heteroptera</taxon>
        <taxon>Panheteroptera</taxon>
        <taxon>Cimicomorpha</taxon>
        <taxon>Tingidae</taxon>
        <taxon>Dictyla</taxon>
    </lineage>
</organism>
<protein>
    <recommendedName>
        <fullName evidence="5 18">NADH-ubiquinone oxidoreductase chain 2</fullName>
        <ecNumber evidence="4 18">7.1.1.2</ecNumber>
    </recommendedName>
</protein>
<keyword evidence="10 18" id="KW-1278">Translocase</keyword>
<dbReference type="CTD" id="4536"/>
<keyword evidence="8 18" id="KW-0812">Transmembrane</keyword>
<dbReference type="EMBL" id="MF351856">
    <property type="protein sequence ID" value="AWD31599.1"/>
    <property type="molecule type" value="Genomic_DNA"/>
</dbReference>
<dbReference type="AlphaFoldDB" id="A0A343WNM3"/>
<reference evidence="20" key="1">
    <citation type="journal article" date="2018" name="BMC Genomics">
        <title>Compositional and mutational rate heterogeneity in mitochondrial genomes and its effect on the phylogenetic inferences of Cimicomorpha (Hemiptera: Heteroptera).</title>
        <authorList>
            <person name="Yang H."/>
            <person name="Li T."/>
            <person name="Dang K."/>
            <person name="Bu W."/>
        </authorList>
    </citation>
    <scope>NUCLEOTIDE SEQUENCE</scope>
</reference>
<feature type="domain" description="NADH:quinone oxidoreductase/Mrp antiporter transmembrane" evidence="19">
    <location>
        <begin position="24"/>
        <end position="279"/>
    </location>
</feature>
<dbReference type="GeneID" id="36944112"/>
<feature type="transmembrane region" description="Helical" evidence="18">
    <location>
        <begin position="307"/>
        <end position="327"/>
    </location>
</feature>
<evidence type="ECO:0000313" key="20">
    <source>
        <dbReference type="EMBL" id="AWD31599.1"/>
    </source>
</evidence>
<evidence type="ECO:0000256" key="11">
    <source>
        <dbReference type="ARBA" id="ARBA00022982"/>
    </source>
</evidence>
<evidence type="ECO:0000256" key="17">
    <source>
        <dbReference type="ARBA" id="ARBA00049551"/>
    </source>
</evidence>
<dbReference type="GO" id="GO:0006120">
    <property type="term" value="P:mitochondrial electron transport, NADH to ubiquinone"/>
    <property type="evidence" value="ECO:0007669"/>
    <property type="project" value="InterPro"/>
</dbReference>
<evidence type="ECO:0000256" key="4">
    <source>
        <dbReference type="ARBA" id="ARBA00012944"/>
    </source>
</evidence>
<dbReference type="PANTHER" id="PTHR46552">
    <property type="entry name" value="NADH-UBIQUINONE OXIDOREDUCTASE CHAIN 2"/>
    <property type="match status" value="1"/>
</dbReference>
<evidence type="ECO:0000256" key="8">
    <source>
        <dbReference type="ARBA" id="ARBA00022692"/>
    </source>
</evidence>
<evidence type="ECO:0000256" key="7">
    <source>
        <dbReference type="ARBA" id="ARBA00022660"/>
    </source>
</evidence>
<evidence type="ECO:0000256" key="3">
    <source>
        <dbReference type="ARBA" id="ARBA00007012"/>
    </source>
</evidence>
<evidence type="ECO:0000256" key="6">
    <source>
        <dbReference type="ARBA" id="ARBA00022448"/>
    </source>
</evidence>
<evidence type="ECO:0000256" key="16">
    <source>
        <dbReference type="ARBA" id="ARBA00023136"/>
    </source>
</evidence>
<keyword evidence="11 18" id="KW-0249">Electron transport</keyword>
<evidence type="ECO:0000256" key="5">
    <source>
        <dbReference type="ARBA" id="ARBA00021008"/>
    </source>
</evidence>
<evidence type="ECO:0000256" key="9">
    <source>
        <dbReference type="ARBA" id="ARBA00022792"/>
    </source>
</evidence>
<evidence type="ECO:0000256" key="12">
    <source>
        <dbReference type="ARBA" id="ARBA00022989"/>
    </source>
</evidence>
<name>A0A343WNM3_9HEMI</name>
<keyword evidence="7 18" id="KW-0679">Respiratory chain</keyword>
<keyword evidence="12 18" id="KW-1133">Transmembrane helix</keyword>
<evidence type="ECO:0000256" key="14">
    <source>
        <dbReference type="ARBA" id="ARBA00023075"/>
    </source>
</evidence>
<evidence type="ECO:0000256" key="18">
    <source>
        <dbReference type="RuleBase" id="RU003403"/>
    </source>
</evidence>
<feature type="transmembrane region" description="Helical" evidence="18">
    <location>
        <begin position="143"/>
        <end position="162"/>
    </location>
</feature>
<dbReference type="Pfam" id="PF00361">
    <property type="entry name" value="Proton_antipo_M"/>
    <property type="match status" value="1"/>
</dbReference>
<comment type="similarity">
    <text evidence="3 18">Belongs to the complex I subunit 2 family.</text>
</comment>
<gene>
    <name evidence="20" type="primary">ND2</name>
</gene>
<evidence type="ECO:0000259" key="19">
    <source>
        <dbReference type="Pfam" id="PF00361"/>
    </source>
</evidence>
<sequence length="328" mass="38849">MKMYNKKKLFLIMILLSTMMMMSSTKWLSMWLAMEINLMMTIPLIFSVKNKEISEKTMIYFLTQTMASILFLMMVISKSMNMGMFFIKSLMTLSMMIKLGVPPFHLWMPEMLNKMNWMIMFIMITIQKINPLMIISQLMEKTLIFPLIMIVSSTLGSISGINQISMNKIMAFSSINHLSWIMMCMMNNNNLWMKYFLIYMLITLALCTMFNKNLVFFINQMNMNLPTFMKVMIMLMMLNLGGLPPLPGFFMKWMTIESILNIPSSYLTMTLMMFSSMITLLFYMRMSYYMMMTQSMNLKFMLHNKNYSYKNLYILLMMNLLLPMMILV</sequence>
<dbReference type="InterPro" id="IPR003917">
    <property type="entry name" value="NADH_UbQ_OxRdtase_chain2"/>
</dbReference>
<feature type="transmembrane region" description="Helical" evidence="18">
    <location>
        <begin position="195"/>
        <end position="215"/>
    </location>
</feature>
<comment type="function">
    <text evidence="1">Core subunit of the mitochondrial membrane respiratory chain NADH dehydrogenase (Complex I) that is believed to belong to the minimal assembly required for catalysis. Complex I functions in the transfer of electrons from NADH to the respiratory chain. The immediate electron acceptor for the enzyme is believed to be ubiquinone.</text>
</comment>
<proteinExistence type="inferred from homology"/>
<dbReference type="InterPro" id="IPR001750">
    <property type="entry name" value="ND/Mrp_TM"/>
</dbReference>
<dbReference type="GO" id="GO:0005743">
    <property type="term" value="C:mitochondrial inner membrane"/>
    <property type="evidence" value="ECO:0007669"/>
    <property type="project" value="UniProtKB-SubCell"/>
</dbReference>
<keyword evidence="6" id="KW-0813">Transport</keyword>
<comment type="function">
    <text evidence="18">Core subunit of the mitochondrial membrane respiratory chain NADH dehydrogenase (Complex I) which catalyzes electron transfer from NADH through the respiratory chain, using ubiquinone as an electron acceptor. Essential for the catalytic activity and assembly of complex I.</text>
</comment>
<accession>A0A343WNM3</accession>
<feature type="transmembrane region" description="Helical" evidence="18">
    <location>
        <begin position="266"/>
        <end position="286"/>
    </location>
</feature>
<evidence type="ECO:0000256" key="1">
    <source>
        <dbReference type="ARBA" id="ARBA00003257"/>
    </source>
</evidence>
<keyword evidence="16 18" id="KW-0472">Membrane</keyword>
<keyword evidence="9 18" id="KW-0999">Mitochondrion inner membrane</keyword>
<evidence type="ECO:0000256" key="10">
    <source>
        <dbReference type="ARBA" id="ARBA00022967"/>
    </source>
</evidence>
<evidence type="ECO:0000256" key="13">
    <source>
        <dbReference type="ARBA" id="ARBA00023027"/>
    </source>
</evidence>
<dbReference type="GO" id="GO:0008137">
    <property type="term" value="F:NADH dehydrogenase (ubiquinone) activity"/>
    <property type="evidence" value="ECO:0007669"/>
    <property type="project" value="UniProtKB-EC"/>
</dbReference>
<keyword evidence="15 18" id="KW-0496">Mitochondrion</keyword>
<geneLocation type="mitochondrion" evidence="20"/>
<dbReference type="EC" id="7.1.1.2" evidence="4 18"/>
<keyword evidence="14 18" id="KW-0830">Ubiquinone</keyword>
<dbReference type="InterPro" id="IPR050175">
    <property type="entry name" value="Complex_I_Subunit_2"/>
</dbReference>
<dbReference type="PANTHER" id="PTHR46552:SF1">
    <property type="entry name" value="NADH-UBIQUINONE OXIDOREDUCTASE CHAIN 2"/>
    <property type="match status" value="1"/>
</dbReference>
<feature type="transmembrane region" description="Helical" evidence="18">
    <location>
        <begin position="117"/>
        <end position="137"/>
    </location>
</feature>
<keyword evidence="13 18" id="KW-0520">NAD</keyword>
<comment type="subcellular location">
    <subcellularLocation>
        <location evidence="2 18">Mitochondrion inner membrane</location>
        <topology evidence="2 18">Multi-pass membrane protein</topology>
    </subcellularLocation>
</comment>
<comment type="catalytic activity">
    <reaction evidence="17 18">
        <text>a ubiquinone + NADH + 5 H(+)(in) = a ubiquinol + NAD(+) + 4 H(+)(out)</text>
        <dbReference type="Rhea" id="RHEA:29091"/>
        <dbReference type="Rhea" id="RHEA-COMP:9565"/>
        <dbReference type="Rhea" id="RHEA-COMP:9566"/>
        <dbReference type="ChEBI" id="CHEBI:15378"/>
        <dbReference type="ChEBI" id="CHEBI:16389"/>
        <dbReference type="ChEBI" id="CHEBI:17976"/>
        <dbReference type="ChEBI" id="CHEBI:57540"/>
        <dbReference type="ChEBI" id="CHEBI:57945"/>
        <dbReference type="EC" id="7.1.1.2"/>
    </reaction>
</comment>
<feature type="transmembrane region" description="Helical" evidence="18">
    <location>
        <begin position="82"/>
        <end position="105"/>
    </location>
</feature>
<dbReference type="PRINTS" id="PR01436">
    <property type="entry name" value="NADHDHGNASE2"/>
</dbReference>